<keyword evidence="3" id="KW-1185">Reference proteome</keyword>
<proteinExistence type="predicted"/>
<keyword evidence="1" id="KW-0812">Transmembrane</keyword>
<reference evidence="3" key="1">
    <citation type="submission" date="2022-10" db="EMBL/GenBank/DDBJ databases">
        <title>Genome assembly of Pristionchus species.</title>
        <authorList>
            <person name="Yoshida K."/>
            <person name="Sommer R.J."/>
        </authorList>
    </citation>
    <scope>NUCLEOTIDE SEQUENCE [LARGE SCALE GENOMIC DNA]</scope>
    <source>
        <strain evidence="3">RS5460</strain>
    </source>
</reference>
<evidence type="ECO:0000256" key="1">
    <source>
        <dbReference type="SAM" id="Phobius"/>
    </source>
</evidence>
<feature type="non-terminal residue" evidence="2">
    <location>
        <position position="193"/>
    </location>
</feature>
<feature type="transmembrane region" description="Helical" evidence="1">
    <location>
        <begin position="7"/>
        <end position="27"/>
    </location>
</feature>
<dbReference type="EMBL" id="BTRK01000004">
    <property type="protein sequence ID" value="GMR45451.1"/>
    <property type="molecule type" value="Genomic_DNA"/>
</dbReference>
<sequence>LQIWRKAVFCAVMLCVLLAFAPVWFLFDYQTSFERKGNTSAVKDDDFVYYVVSARPTSRKGSVWLNMVIVSLVCTVISSLLYCACAVRLWTCSVTKNRKLERNFFLVGLFSMIFSLPYMTTMIVFCINLSNTRTLNRGIMSFFTFQLPWLTDLKYLSPAPMLLITNMSIRQRLMNIFFPTTTAEPFGSGIRRT</sequence>
<keyword evidence="1" id="KW-1133">Transmembrane helix</keyword>
<evidence type="ECO:0008006" key="4">
    <source>
        <dbReference type="Google" id="ProtNLM"/>
    </source>
</evidence>
<organism evidence="2 3">
    <name type="scientific">Pristionchus mayeri</name>
    <dbReference type="NCBI Taxonomy" id="1317129"/>
    <lineage>
        <taxon>Eukaryota</taxon>
        <taxon>Metazoa</taxon>
        <taxon>Ecdysozoa</taxon>
        <taxon>Nematoda</taxon>
        <taxon>Chromadorea</taxon>
        <taxon>Rhabditida</taxon>
        <taxon>Rhabditina</taxon>
        <taxon>Diplogasteromorpha</taxon>
        <taxon>Diplogasteroidea</taxon>
        <taxon>Neodiplogasteridae</taxon>
        <taxon>Pristionchus</taxon>
    </lineage>
</organism>
<accession>A0AAN5HYV3</accession>
<feature type="non-terminal residue" evidence="2">
    <location>
        <position position="1"/>
    </location>
</feature>
<keyword evidence="1" id="KW-0472">Membrane</keyword>
<gene>
    <name evidence="2" type="ORF">PMAYCL1PPCAC_15646</name>
</gene>
<protein>
    <recommendedName>
        <fullName evidence="4">Serpentine receptor class gamma</fullName>
    </recommendedName>
</protein>
<dbReference type="PANTHER" id="PTHR31627">
    <property type="entry name" value="SERPENTINE RECEPTOR CLASS GAMMA-RELATED"/>
    <property type="match status" value="1"/>
</dbReference>
<feature type="transmembrane region" description="Helical" evidence="1">
    <location>
        <begin position="103"/>
        <end position="125"/>
    </location>
</feature>
<name>A0AAN5HYV3_9BILA</name>
<dbReference type="Proteomes" id="UP001328107">
    <property type="component" value="Unassembled WGS sequence"/>
</dbReference>
<evidence type="ECO:0000313" key="2">
    <source>
        <dbReference type="EMBL" id="GMR45451.1"/>
    </source>
</evidence>
<evidence type="ECO:0000313" key="3">
    <source>
        <dbReference type="Proteomes" id="UP001328107"/>
    </source>
</evidence>
<dbReference type="PANTHER" id="PTHR31627:SF42">
    <property type="entry name" value="G_PROTEIN_RECEP_F1_2 DOMAIN-CONTAINING PROTEIN-RELATED"/>
    <property type="match status" value="1"/>
</dbReference>
<comment type="caution">
    <text evidence="2">The sequence shown here is derived from an EMBL/GenBank/DDBJ whole genome shotgun (WGS) entry which is preliminary data.</text>
</comment>
<dbReference type="InterPro" id="IPR051119">
    <property type="entry name" value="Nematode_SR-like"/>
</dbReference>
<feature type="transmembrane region" description="Helical" evidence="1">
    <location>
        <begin position="63"/>
        <end position="91"/>
    </location>
</feature>
<dbReference type="AlphaFoldDB" id="A0AAN5HYV3"/>